<proteinExistence type="predicted"/>
<dbReference type="Proteomes" id="UP001575105">
    <property type="component" value="Unassembled WGS sequence"/>
</dbReference>
<evidence type="ECO:0000313" key="1">
    <source>
        <dbReference type="EMBL" id="MFA9479003.1"/>
    </source>
</evidence>
<keyword evidence="2" id="KW-1185">Reference proteome</keyword>
<dbReference type="EMBL" id="JBGUBD010000006">
    <property type="protein sequence ID" value="MFA9479003.1"/>
    <property type="molecule type" value="Genomic_DNA"/>
</dbReference>
<organism evidence="1 2">
    <name type="scientific">Natronomicrosphaera hydrolytica</name>
    <dbReference type="NCBI Taxonomy" id="3242702"/>
    <lineage>
        <taxon>Bacteria</taxon>
        <taxon>Pseudomonadati</taxon>
        <taxon>Planctomycetota</taxon>
        <taxon>Phycisphaerae</taxon>
        <taxon>Phycisphaerales</taxon>
        <taxon>Phycisphaeraceae</taxon>
        <taxon>Natronomicrosphaera</taxon>
    </lineage>
</organism>
<gene>
    <name evidence="1" type="ORF">ACERK3_11975</name>
</gene>
<evidence type="ECO:0000313" key="2">
    <source>
        <dbReference type="Proteomes" id="UP001575105"/>
    </source>
</evidence>
<protein>
    <submittedName>
        <fullName evidence="1">Uncharacterized protein</fullName>
    </submittedName>
</protein>
<name>A0ABV4U9Q5_9BACT</name>
<dbReference type="RefSeq" id="WP_425345920.1">
    <property type="nucleotide sequence ID" value="NZ_JBGUBD010000006.1"/>
</dbReference>
<sequence>MNFESLNITHTQSRALSEAKGRMNNDVDASRDELFAPAAAFAAALGAKLDDRLDETYELDEAATREQREAEQLREAAEQLVASAFVLPFLQQVRSESLRSDLMHGGFAEDAFGQQLDTHLADKFVQSGNFPLVDAVEQYMTKRGGPSPDALGQQLNLQG</sequence>
<reference evidence="1 2" key="1">
    <citation type="submission" date="2024-08" db="EMBL/GenBank/DDBJ databases">
        <title>Whole-genome sequencing of halo(alkali)philic microorganisms from hypersaline lakes.</title>
        <authorList>
            <person name="Sorokin D.Y."/>
            <person name="Merkel A.Y."/>
            <person name="Messina E."/>
            <person name="Yakimov M."/>
        </authorList>
    </citation>
    <scope>NUCLEOTIDE SEQUENCE [LARGE SCALE GENOMIC DNA]</scope>
    <source>
        <strain evidence="1 2">AB-hyl4</strain>
    </source>
</reference>
<comment type="caution">
    <text evidence="1">The sequence shown here is derived from an EMBL/GenBank/DDBJ whole genome shotgun (WGS) entry which is preliminary data.</text>
</comment>
<accession>A0ABV4U9Q5</accession>